<dbReference type="CDD" id="cd00371">
    <property type="entry name" value="HMA"/>
    <property type="match status" value="1"/>
</dbReference>
<feature type="region of interest" description="Disordered" evidence="1">
    <location>
        <begin position="75"/>
        <end position="131"/>
    </location>
</feature>
<dbReference type="EMBL" id="BSYO01000001">
    <property type="protein sequence ID" value="GMG99667.1"/>
    <property type="molecule type" value="Genomic_DNA"/>
</dbReference>
<dbReference type="Proteomes" id="UP001279734">
    <property type="component" value="Unassembled WGS sequence"/>
</dbReference>
<comment type="caution">
    <text evidence="3">The sequence shown here is derived from an EMBL/GenBank/DDBJ whole genome shotgun (WGS) entry which is preliminary data.</text>
</comment>
<dbReference type="Pfam" id="PF00403">
    <property type="entry name" value="HMA"/>
    <property type="match status" value="1"/>
</dbReference>
<accession>A0AAD3P590</accession>
<dbReference type="PANTHER" id="PTHR46119:SF15">
    <property type="entry name" value="PROTEIN SODIUM POTASSIUM ROOT DEFECTIVE 2"/>
    <property type="match status" value="1"/>
</dbReference>
<dbReference type="Gene3D" id="3.30.70.100">
    <property type="match status" value="1"/>
</dbReference>
<evidence type="ECO:0000313" key="3">
    <source>
        <dbReference type="EMBL" id="GMG99667.1"/>
    </source>
</evidence>
<evidence type="ECO:0000313" key="4">
    <source>
        <dbReference type="Proteomes" id="UP001279734"/>
    </source>
</evidence>
<protein>
    <recommendedName>
        <fullName evidence="2">HMA domain-containing protein</fullName>
    </recommendedName>
</protein>
<feature type="domain" description="HMA" evidence="2">
    <location>
        <begin position="203"/>
        <end position="266"/>
    </location>
</feature>
<dbReference type="PANTHER" id="PTHR46119">
    <property type="entry name" value="OS08G0405700 PROTEIN"/>
    <property type="match status" value="1"/>
</dbReference>
<dbReference type="AlphaFoldDB" id="A0AAD3P590"/>
<dbReference type="GO" id="GO:0046872">
    <property type="term" value="F:metal ion binding"/>
    <property type="evidence" value="ECO:0007669"/>
    <property type="project" value="InterPro"/>
</dbReference>
<keyword evidence="4" id="KW-1185">Reference proteome</keyword>
<proteinExistence type="predicted"/>
<reference evidence="3" key="1">
    <citation type="submission" date="2023-05" db="EMBL/GenBank/DDBJ databases">
        <title>Nepenthes gracilis genome sequencing.</title>
        <authorList>
            <person name="Fukushima K."/>
        </authorList>
    </citation>
    <scope>NUCLEOTIDE SEQUENCE</scope>
    <source>
        <strain evidence="3">SING2019-196</strain>
    </source>
</reference>
<evidence type="ECO:0000259" key="2">
    <source>
        <dbReference type="PROSITE" id="PS50846"/>
    </source>
</evidence>
<sequence length="293" mass="31229">MKGIGISCVSQASTAICAITELSSSAPAPASASATSSSSSAAAAAAGGCQSLGGRLIDRQNPIIRDGSRVSRATLTAGCTSDELPNRPTPEDQNRARRKKNAEKLTGLREKSNVKPDCKERDQNQRRRKSFSMPSDLIFKGCIARPGIHYISPLESSRYLLDDPSFRDGVSGLDPDLMVVPCDSKKAEVAAKAPTPPSAAPSNQVVVLRVSLHCKGCEGKVRKHISRMEGVTSFNIDFASKKVTIVGDVTPLGVLASISKFGLSIHLTNPSRHSETLAGYFRELCCRFGLGWI</sequence>
<dbReference type="InterPro" id="IPR044526">
    <property type="entry name" value="NAKR1-3"/>
</dbReference>
<dbReference type="InterPro" id="IPR036163">
    <property type="entry name" value="HMA_dom_sf"/>
</dbReference>
<dbReference type="InterPro" id="IPR006121">
    <property type="entry name" value="HMA_dom"/>
</dbReference>
<evidence type="ECO:0000256" key="1">
    <source>
        <dbReference type="SAM" id="MobiDB-lite"/>
    </source>
</evidence>
<name>A0AAD3P590_NEPGR</name>
<dbReference type="SUPFAM" id="SSF55008">
    <property type="entry name" value="HMA, heavy metal-associated domain"/>
    <property type="match status" value="1"/>
</dbReference>
<gene>
    <name evidence="3" type="ORF">Nepgr_001507</name>
</gene>
<feature type="compositionally biased region" description="Basic and acidic residues" evidence="1">
    <location>
        <begin position="102"/>
        <end position="125"/>
    </location>
</feature>
<organism evidence="3 4">
    <name type="scientific">Nepenthes gracilis</name>
    <name type="common">Slender pitcher plant</name>
    <dbReference type="NCBI Taxonomy" id="150966"/>
    <lineage>
        <taxon>Eukaryota</taxon>
        <taxon>Viridiplantae</taxon>
        <taxon>Streptophyta</taxon>
        <taxon>Embryophyta</taxon>
        <taxon>Tracheophyta</taxon>
        <taxon>Spermatophyta</taxon>
        <taxon>Magnoliopsida</taxon>
        <taxon>eudicotyledons</taxon>
        <taxon>Gunneridae</taxon>
        <taxon>Pentapetalae</taxon>
        <taxon>Caryophyllales</taxon>
        <taxon>Nepenthaceae</taxon>
        <taxon>Nepenthes</taxon>
    </lineage>
</organism>
<dbReference type="PROSITE" id="PS50846">
    <property type="entry name" value="HMA_2"/>
    <property type="match status" value="1"/>
</dbReference>